<feature type="domain" description="Mechanosensitive ion channel MscS C-terminal" evidence="10">
    <location>
        <begin position="262"/>
        <end position="347"/>
    </location>
</feature>
<dbReference type="GeneID" id="3702942"/>
<dbReference type="HOGENOM" id="CLU_037945_0_3_2"/>
<keyword evidence="3" id="KW-1003">Cell membrane</keyword>
<comment type="subcellular location">
    <subcellularLocation>
        <location evidence="1">Cell membrane</location>
        <topology evidence="1">Multi-pass membrane protein</topology>
    </subcellularLocation>
</comment>
<evidence type="ECO:0000256" key="2">
    <source>
        <dbReference type="ARBA" id="ARBA00008017"/>
    </source>
</evidence>
<name>A0A1U7EXL8_NATPD</name>
<feature type="transmembrane region" description="Helical" evidence="8">
    <location>
        <begin position="144"/>
        <end position="167"/>
    </location>
</feature>
<dbReference type="OrthoDB" id="31543at2157"/>
<evidence type="ECO:0000256" key="5">
    <source>
        <dbReference type="ARBA" id="ARBA00022989"/>
    </source>
</evidence>
<dbReference type="GO" id="GO:0005886">
    <property type="term" value="C:plasma membrane"/>
    <property type="evidence" value="ECO:0007669"/>
    <property type="project" value="UniProtKB-SubCell"/>
</dbReference>
<protein>
    <submittedName>
        <fullName evidence="11">Mechanosensitive channel protein MscS</fullName>
    </submittedName>
</protein>
<dbReference type="EMBL" id="CR936257">
    <property type="protein sequence ID" value="CAI49929.1"/>
    <property type="molecule type" value="Genomic_DNA"/>
</dbReference>
<feature type="transmembrane region" description="Helical" evidence="8">
    <location>
        <begin position="173"/>
        <end position="203"/>
    </location>
</feature>
<feature type="region of interest" description="Disordered" evidence="7">
    <location>
        <begin position="350"/>
        <end position="426"/>
    </location>
</feature>
<feature type="compositionally biased region" description="Acidic residues" evidence="7">
    <location>
        <begin position="410"/>
        <end position="426"/>
    </location>
</feature>
<dbReference type="InterPro" id="IPR011014">
    <property type="entry name" value="MscS_channel_TM-2"/>
</dbReference>
<keyword evidence="5 8" id="KW-1133">Transmembrane helix</keyword>
<feature type="transmembrane region" description="Helical" evidence="8">
    <location>
        <begin position="104"/>
        <end position="123"/>
    </location>
</feature>
<evidence type="ECO:0000256" key="6">
    <source>
        <dbReference type="ARBA" id="ARBA00023136"/>
    </source>
</evidence>
<evidence type="ECO:0000313" key="12">
    <source>
        <dbReference type="Proteomes" id="UP000002698"/>
    </source>
</evidence>
<accession>A0A1U7EXL8</accession>
<dbReference type="SUPFAM" id="SSF82689">
    <property type="entry name" value="Mechanosensitive channel protein MscS (YggB), C-terminal domain"/>
    <property type="match status" value="1"/>
</dbReference>
<dbReference type="RefSeq" id="WP_011323547.1">
    <property type="nucleotide sequence ID" value="NC_007426.1"/>
</dbReference>
<dbReference type="InterPro" id="IPR006685">
    <property type="entry name" value="MscS_channel_2nd"/>
</dbReference>
<keyword evidence="6 8" id="KW-0472">Membrane</keyword>
<evidence type="ECO:0000256" key="8">
    <source>
        <dbReference type="SAM" id="Phobius"/>
    </source>
</evidence>
<comment type="similarity">
    <text evidence="2">Belongs to the MscS (TC 1.A.23) family.</text>
</comment>
<dbReference type="EnsemblBacteria" id="CAI49929">
    <property type="protein sequence ID" value="CAI49929"/>
    <property type="gene ID" value="NP_3676A"/>
</dbReference>
<dbReference type="SUPFAM" id="SSF50182">
    <property type="entry name" value="Sm-like ribonucleoproteins"/>
    <property type="match status" value="1"/>
</dbReference>
<evidence type="ECO:0000256" key="4">
    <source>
        <dbReference type="ARBA" id="ARBA00022692"/>
    </source>
</evidence>
<dbReference type="AlphaFoldDB" id="A0A1U7EXL8"/>
<evidence type="ECO:0000256" key="3">
    <source>
        <dbReference type="ARBA" id="ARBA00022475"/>
    </source>
</evidence>
<dbReference type="GO" id="GO:0008381">
    <property type="term" value="F:mechanosensitive monoatomic ion channel activity"/>
    <property type="evidence" value="ECO:0007669"/>
    <property type="project" value="InterPro"/>
</dbReference>
<dbReference type="Gene3D" id="1.10.287.1260">
    <property type="match status" value="1"/>
</dbReference>
<dbReference type="Pfam" id="PF00924">
    <property type="entry name" value="MS_channel_2nd"/>
    <property type="match status" value="1"/>
</dbReference>
<feature type="transmembrane region" description="Helical" evidence="8">
    <location>
        <begin position="28"/>
        <end position="48"/>
    </location>
</feature>
<dbReference type="InterPro" id="IPR011066">
    <property type="entry name" value="MscS_channel_C_sf"/>
</dbReference>
<dbReference type="STRING" id="348780.NP_3676A"/>
<proteinExistence type="inferred from homology"/>
<evidence type="ECO:0000259" key="9">
    <source>
        <dbReference type="Pfam" id="PF00924"/>
    </source>
</evidence>
<dbReference type="Pfam" id="PF21082">
    <property type="entry name" value="MS_channel_3rd"/>
    <property type="match status" value="1"/>
</dbReference>
<evidence type="ECO:0000259" key="10">
    <source>
        <dbReference type="Pfam" id="PF21082"/>
    </source>
</evidence>
<reference evidence="11 12" key="1">
    <citation type="journal article" date="2005" name="Genome Res.">
        <title>Living with two extremes: conclusions from the genome sequence of Natronomonas pharaonis.</title>
        <authorList>
            <person name="Falb M."/>
            <person name="Pfeiffer F."/>
            <person name="Palm P."/>
            <person name="Rodewald K."/>
            <person name="Hickmann V."/>
            <person name="Tittor J."/>
            <person name="Oesterhelt D."/>
        </authorList>
    </citation>
    <scope>NUCLEOTIDE SEQUENCE [LARGE SCALE GENOMIC DNA]</scope>
    <source>
        <strain evidence="12">ATCC 35678 / DSM 2160 / CIP 103997 / JCM 8858 / NBRC 14720 / NCIMB 2260 / Gabara</strain>
    </source>
</reference>
<dbReference type="InterPro" id="IPR049278">
    <property type="entry name" value="MS_channel_C"/>
</dbReference>
<feature type="domain" description="Mechanosensitive ion channel MscS" evidence="9">
    <location>
        <begin position="190"/>
        <end position="256"/>
    </location>
</feature>
<dbReference type="Gene3D" id="2.30.30.60">
    <property type="match status" value="1"/>
</dbReference>
<keyword evidence="12" id="KW-1185">Reference proteome</keyword>
<dbReference type="InterPro" id="IPR010920">
    <property type="entry name" value="LSM_dom_sf"/>
</dbReference>
<dbReference type="SUPFAM" id="SSF82861">
    <property type="entry name" value="Mechanosensitive channel protein MscS (YggB), transmembrane region"/>
    <property type="match status" value="1"/>
</dbReference>
<feature type="transmembrane region" description="Helical" evidence="8">
    <location>
        <begin position="60"/>
        <end position="84"/>
    </location>
</feature>
<organism evidence="11 12">
    <name type="scientific">Natronomonas pharaonis (strain ATCC 35678 / DSM 2160 / CIP 103997 / JCM 8858 / NBRC 14720 / NCIMB 2260 / Gabara)</name>
    <name type="common">Halobacterium pharaonis</name>
    <dbReference type="NCBI Taxonomy" id="348780"/>
    <lineage>
        <taxon>Archaea</taxon>
        <taxon>Methanobacteriati</taxon>
        <taxon>Methanobacteriota</taxon>
        <taxon>Stenosarchaea group</taxon>
        <taxon>Halobacteria</taxon>
        <taxon>Halobacteriales</taxon>
        <taxon>Natronomonadaceae</taxon>
        <taxon>Natronomonas</taxon>
    </lineage>
</organism>
<dbReference type="KEGG" id="nph:NP_3676A"/>
<feature type="compositionally biased region" description="Acidic residues" evidence="7">
    <location>
        <begin position="391"/>
        <end position="402"/>
    </location>
</feature>
<dbReference type="InterPro" id="IPR023408">
    <property type="entry name" value="MscS_beta-dom_sf"/>
</dbReference>
<dbReference type="Gene3D" id="3.30.70.100">
    <property type="match status" value="1"/>
</dbReference>
<dbReference type="PANTHER" id="PTHR30221:SF20">
    <property type="entry name" value="SMALL-CONDUCTANCE MECHANOSENSITIVE CHANNEL"/>
    <property type="match status" value="1"/>
</dbReference>
<evidence type="ECO:0000256" key="7">
    <source>
        <dbReference type="SAM" id="MobiDB-lite"/>
    </source>
</evidence>
<dbReference type="InterPro" id="IPR045275">
    <property type="entry name" value="MscS_archaea/bacteria_type"/>
</dbReference>
<dbReference type="eggNOG" id="arCOG01568">
    <property type="taxonomic scope" value="Archaea"/>
</dbReference>
<sequence>MVPANSIPWYWRIIRRIQVTFDTPTAQYAATIGAVVTFVAVSLTVYYGGRRLKARRDPDAVEAMQSIAIAVTAILVSAFLVAVWRTSSEVIEALGFLSVTPESGVKALVTVIVVAVGYAVTRLTKRSIKYGSGRVTITPHQRELAHHLVQIVVLVPVLAFIIALWGIPVSNIFLGAGVLGIVLGFAARKTLSGILSGFVILFARPFEVGDWIRVGEREGIVTDITVYNTQIRTFNEEHVLVPNDTVTENEIINYSKTDRLRIETDVGVDYETDIGTAAAVAAEAMERVEAVAPQPSPDVIRLEFADSAVILRLRYWITTPTVQEKWRAQNAVIESVKQAFEDEGIKIPFPQRELTGRAETGGFHITNTPTDNDDSRKAVRRRPGAGGDISEPVEDDLADSDDEEKHPAADFEESVTDPPADEEARR</sequence>
<gene>
    <name evidence="11" type="primary">mscS5</name>
    <name evidence="11" type="ordered locus">NP_3676A</name>
</gene>
<dbReference type="PANTHER" id="PTHR30221">
    <property type="entry name" value="SMALL-CONDUCTANCE MECHANOSENSITIVE CHANNEL"/>
    <property type="match status" value="1"/>
</dbReference>
<evidence type="ECO:0000256" key="1">
    <source>
        <dbReference type="ARBA" id="ARBA00004651"/>
    </source>
</evidence>
<keyword evidence="4 8" id="KW-0812">Transmembrane</keyword>
<dbReference type="Proteomes" id="UP000002698">
    <property type="component" value="Chromosome"/>
</dbReference>
<evidence type="ECO:0000313" key="11">
    <source>
        <dbReference type="EMBL" id="CAI49929.1"/>
    </source>
</evidence>